<keyword evidence="1" id="KW-1133">Transmembrane helix</keyword>
<proteinExistence type="predicted"/>
<protein>
    <submittedName>
        <fullName evidence="2">Uncharacterized protein</fullName>
    </submittedName>
</protein>
<reference evidence="2" key="1">
    <citation type="submission" date="2022-08" db="UniProtKB">
        <authorList>
            <consortium name="EnsemblMetazoa"/>
        </authorList>
    </citation>
    <scope>IDENTIFICATION</scope>
</reference>
<evidence type="ECO:0000313" key="2">
    <source>
        <dbReference type="EnsemblMetazoa" id="ACOM031176-PA.1"/>
    </source>
</evidence>
<keyword evidence="1" id="KW-0472">Membrane</keyword>
<accession>A0A8W7PG44</accession>
<sequence length="145" mass="15979">MPQHCALSGSAMMLVQKGGCGAAMTMLHQCVSDDAAAGGVLQRSEDPFGASRKPKRALPARWRLRDGGTAMVTSVLRRSFVGSPPTRGGSHPRRHCYVRTMKRRHGVYGINRIYYIITIFGIVYNTGGCCLLYLWILFLLGNCRC</sequence>
<organism evidence="2">
    <name type="scientific">Anopheles coluzzii</name>
    <name type="common">African malaria mosquito</name>
    <dbReference type="NCBI Taxonomy" id="1518534"/>
    <lineage>
        <taxon>Eukaryota</taxon>
        <taxon>Metazoa</taxon>
        <taxon>Ecdysozoa</taxon>
        <taxon>Arthropoda</taxon>
        <taxon>Hexapoda</taxon>
        <taxon>Insecta</taxon>
        <taxon>Pterygota</taxon>
        <taxon>Neoptera</taxon>
        <taxon>Endopterygota</taxon>
        <taxon>Diptera</taxon>
        <taxon>Nematocera</taxon>
        <taxon>Culicoidea</taxon>
        <taxon>Culicidae</taxon>
        <taxon>Anophelinae</taxon>
        <taxon>Anopheles</taxon>
    </lineage>
</organism>
<dbReference type="Proteomes" id="UP000075882">
    <property type="component" value="Unassembled WGS sequence"/>
</dbReference>
<dbReference type="AlphaFoldDB" id="A0A8W7PG44"/>
<keyword evidence="1" id="KW-0812">Transmembrane</keyword>
<name>A0A8W7PG44_ANOCL</name>
<feature type="transmembrane region" description="Helical" evidence="1">
    <location>
        <begin position="113"/>
        <end position="140"/>
    </location>
</feature>
<evidence type="ECO:0000256" key="1">
    <source>
        <dbReference type="SAM" id="Phobius"/>
    </source>
</evidence>
<dbReference type="EnsemblMetazoa" id="ACOM031176-RA">
    <property type="protein sequence ID" value="ACOM031176-PA.1"/>
    <property type="gene ID" value="ACOM031176"/>
</dbReference>